<protein>
    <submittedName>
        <fullName evidence="1">Uncharacterized protein</fullName>
    </submittedName>
</protein>
<reference evidence="1 2" key="1">
    <citation type="submission" date="2020-08" db="EMBL/GenBank/DDBJ databases">
        <title>Genomic Encyclopedia of Type Strains, Phase IV (KMG-IV): sequencing the most valuable type-strain genomes for metagenomic binning, comparative biology and taxonomic classification.</title>
        <authorList>
            <person name="Goeker M."/>
        </authorList>
    </citation>
    <scope>NUCLEOTIDE SEQUENCE [LARGE SCALE GENOMIC DNA]</scope>
    <source>
        <strain evidence="1 2">DSM 103526</strain>
    </source>
</reference>
<comment type="caution">
    <text evidence="1">The sequence shown here is derived from an EMBL/GenBank/DDBJ whole genome shotgun (WGS) entry which is preliminary data.</text>
</comment>
<dbReference type="Proteomes" id="UP000579281">
    <property type="component" value="Unassembled WGS sequence"/>
</dbReference>
<dbReference type="RefSeq" id="WP_184310799.1">
    <property type="nucleotide sequence ID" value="NZ_JACHEN010000013.1"/>
</dbReference>
<accession>A0A841KR94</accession>
<name>A0A841KR94_9FIRM</name>
<organism evidence="1 2">
    <name type="scientific">Anaerosolibacter carboniphilus</name>
    <dbReference type="NCBI Taxonomy" id="1417629"/>
    <lineage>
        <taxon>Bacteria</taxon>
        <taxon>Bacillati</taxon>
        <taxon>Bacillota</taxon>
        <taxon>Clostridia</taxon>
        <taxon>Peptostreptococcales</taxon>
        <taxon>Thermotaleaceae</taxon>
        <taxon>Anaerosolibacter</taxon>
    </lineage>
</organism>
<evidence type="ECO:0000313" key="2">
    <source>
        <dbReference type="Proteomes" id="UP000579281"/>
    </source>
</evidence>
<evidence type="ECO:0000313" key="1">
    <source>
        <dbReference type="EMBL" id="MBB6216264.1"/>
    </source>
</evidence>
<proteinExistence type="predicted"/>
<sequence>MKDRILSALSREESLEKIFDIEKLEDHEWIWINRDVFLNMCYNIGLDAEMTEIEIEAALGKIEDHEIFQILVKAFRKRNYIPIDQFQFARLELGYRPTLDIETVIFVKEAYYRKLFIHLSRQFDWMLKAMAIDTYFRMGLDYKSLREVYEELYEGNMRIIEDVFQKGEYSYLTGTWKHARKTDELYFYKSNEFFCSWAEGAVSSKFEEQIDRE</sequence>
<dbReference type="AlphaFoldDB" id="A0A841KR94"/>
<dbReference type="EMBL" id="JACHEN010000013">
    <property type="protein sequence ID" value="MBB6216264.1"/>
    <property type="molecule type" value="Genomic_DNA"/>
</dbReference>
<keyword evidence="2" id="KW-1185">Reference proteome</keyword>
<gene>
    <name evidence="1" type="ORF">HNQ80_002363</name>
</gene>